<organism evidence="2 3">
    <name type="scientific">Glycomyces sambucus</name>
    <dbReference type="NCBI Taxonomy" id="380244"/>
    <lineage>
        <taxon>Bacteria</taxon>
        <taxon>Bacillati</taxon>
        <taxon>Actinomycetota</taxon>
        <taxon>Actinomycetes</taxon>
        <taxon>Glycomycetales</taxon>
        <taxon>Glycomycetaceae</taxon>
        <taxon>Glycomyces</taxon>
    </lineage>
</organism>
<keyword evidence="1" id="KW-0732">Signal</keyword>
<dbReference type="InterPro" id="IPR050490">
    <property type="entry name" value="Bact_solute-bd_prot1"/>
</dbReference>
<evidence type="ECO:0000313" key="3">
    <source>
        <dbReference type="Proteomes" id="UP000198662"/>
    </source>
</evidence>
<feature type="signal peptide" evidence="1">
    <location>
        <begin position="1"/>
        <end position="23"/>
    </location>
</feature>
<gene>
    <name evidence="2" type="ORF">SAMN05216298_1919</name>
</gene>
<proteinExistence type="predicted"/>
<dbReference type="RefSeq" id="WP_091046711.1">
    <property type="nucleotide sequence ID" value="NZ_FNGF01000002.1"/>
</dbReference>
<dbReference type="STRING" id="380244.SAMN05216298_1919"/>
<keyword evidence="3" id="KW-1185">Reference proteome</keyword>
<sequence>MQPSARTRIALAAGLAAVMAAGACSGAGGGGGDDADTLTVATVANPQMQDIEELSAVFEEETGIDVQFVILPENELRDKVTQDIATGSGQYDVVTIGTYETPIWAENGWLANLDEYAADPDYDVDDLLAPIREAVTYEDGLYAVPFYGESSFLMYRKDLFEAKGLTMPANPTWTEVADLAAQLDDPANDVAGICLRGLAGWGENLAPLNTMIHTFGGRWYDEDWNAQLTSPETTAAVQFYVDLVRDYGEDGAANAGFSECLTATSQGNAAMWFDATVGASVLEDPASSDAAGLMGYAPAPVMETEHSGWLWAWNLALPETSQHKDAAWEFMSWATSKEYIGLVGEELGWTRVPPGSRASTYEIPEYQEAAAAYAQPTLDQIANVNVTKPGLYEQHWAGVQYITIPEFQDLGTKVGQEISAAIAGNQTVEEALAKAQQYAEETAQSGGYQGG</sequence>
<dbReference type="Proteomes" id="UP000198662">
    <property type="component" value="Unassembled WGS sequence"/>
</dbReference>
<evidence type="ECO:0000256" key="1">
    <source>
        <dbReference type="SAM" id="SignalP"/>
    </source>
</evidence>
<feature type="chain" id="PRO_5039245729" evidence="1">
    <location>
        <begin position="24"/>
        <end position="451"/>
    </location>
</feature>
<dbReference type="AlphaFoldDB" id="A0A1G9FNH5"/>
<dbReference type="InterPro" id="IPR006059">
    <property type="entry name" value="SBP"/>
</dbReference>
<dbReference type="PANTHER" id="PTHR43649">
    <property type="entry name" value="ARABINOSE-BINDING PROTEIN-RELATED"/>
    <property type="match status" value="1"/>
</dbReference>
<evidence type="ECO:0000313" key="2">
    <source>
        <dbReference type="EMBL" id="SDK89882.1"/>
    </source>
</evidence>
<dbReference type="SUPFAM" id="SSF53850">
    <property type="entry name" value="Periplasmic binding protein-like II"/>
    <property type="match status" value="1"/>
</dbReference>
<dbReference type="Pfam" id="PF01547">
    <property type="entry name" value="SBP_bac_1"/>
    <property type="match status" value="1"/>
</dbReference>
<dbReference type="CDD" id="cd13585">
    <property type="entry name" value="PBP2_TMBP_like"/>
    <property type="match status" value="1"/>
</dbReference>
<dbReference type="EMBL" id="FNGF01000002">
    <property type="protein sequence ID" value="SDK89882.1"/>
    <property type="molecule type" value="Genomic_DNA"/>
</dbReference>
<dbReference type="PROSITE" id="PS51257">
    <property type="entry name" value="PROKAR_LIPOPROTEIN"/>
    <property type="match status" value="1"/>
</dbReference>
<dbReference type="OrthoDB" id="9770625at2"/>
<dbReference type="Gene3D" id="3.40.190.10">
    <property type="entry name" value="Periplasmic binding protein-like II"/>
    <property type="match status" value="2"/>
</dbReference>
<name>A0A1G9FNH5_9ACTN</name>
<protein>
    <submittedName>
        <fullName evidence="2">Carbohydrate ABC transporter substrate-binding protein, CUT1 family</fullName>
    </submittedName>
</protein>
<accession>A0A1G9FNH5</accession>
<reference evidence="3" key="1">
    <citation type="submission" date="2016-10" db="EMBL/GenBank/DDBJ databases">
        <authorList>
            <person name="Varghese N."/>
            <person name="Submissions S."/>
        </authorList>
    </citation>
    <scope>NUCLEOTIDE SEQUENCE [LARGE SCALE GENOMIC DNA]</scope>
    <source>
        <strain evidence="3">CGMCC 4.3147</strain>
    </source>
</reference>
<dbReference type="PANTHER" id="PTHR43649:SF12">
    <property type="entry name" value="DIACETYLCHITOBIOSE BINDING PROTEIN DASA"/>
    <property type="match status" value="1"/>
</dbReference>